<comment type="caution">
    <text evidence="9">The sequence shown here is derived from an EMBL/GenBank/DDBJ whole genome shotgun (WGS) entry which is preliminary data.</text>
</comment>
<dbReference type="PROSITE" id="PS00086">
    <property type="entry name" value="CYTOCHROME_P450"/>
    <property type="match status" value="1"/>
</dbReference>
<reference evidence="9" key="2">
    <citation type="journal article" date="2024" name="Plant">
        <title>Genomic evolution and insights into agronomic trait innovations of Sesamum species.</title>
        <authorList>
            <person name="Miao H."/>
            <person name="Wang L."/>
            <person name="Qu L."/>
            <person name="Liu H."/>
            <person name="Sun Y."/>
            <person name="Le M."/>
            <person name="Wang Q."/>
            <person name="Wei S."/>
            <person name="Zheng Y."/>
            <person name="Lin W."/>
            <person name="Duan Y."/>
            <person name="Cao H."/>
            <person name="Xiong S."/>
            <person name="Wang X."/>
            <person name="Wei L."/>
            <person name="Li C."/>
            <person name="Ma Q."/>
            <person name="Ju M."/>
            <person name="Zhao R."/>
            <person name="Li G."/>
            <person name="Mu C."/>
            <person name="Tian Q."/>
            <person name="Mei H."/>
            <person name="Zhang T."/>
            <person name="Gao T."/>
            <person name="Zhang H."/>
        </authorList>
    </citation>
    <scope>NUCLEOTIDE SEQUENCE</scope>
    <source>
        <strain evidence="9">G01</strain>
    </source>
</reference>
<keyword evidence="4" id="KW-1133">Transmembrane helix</keyword>
<comment type="subcellular location">
    <subcellularLocation>
        <location evidence="1">Membrane</location>
        <topology evidence="1">Single-pass membrane protein</topology>
    </subcellularLocation>
</comment>
<dbReference type="GO" id="GO:0020037">
    <property type="term" value="F:heme binding"/>
    <property type="evidence" value="ECO:0007669"/>
    <property type="project" value="InterPro"/>
</dbReference>
<dbReference type="InterPro" id="IPR002401">
    <property type="entry name" value="Cyt_P450_E_grp-I"/>
</dbReference>
<keyword evidence="8" id="KW-0503">Monooxygenase</keyword>
<comment type="similarity">
    <text evidence="2 8">Belongs to the cytochrome P450 family.</text>
</comment>
<evidence type="ECO:0000313" key="9">
    <source>
        <dbReference type="EMBL" id="KAL0294842.1"/>
    </source>
</evidence>
<evidence type="ECO:0000256" key="8">
    <source>
        <dbReference type="RuleBase" id="RU000461"/>
    </source>
</evidence>
<gene>
    <name evidence="9" type="ORF">Sangu_3209200</name>
</gene>
<keyword evidence="7 8" id="KW-0479">Metal-binding</keyword>
<keyword evidence="3" id="KW-0812">Transmembrane</keyword>
<dbReference type="GO" id="GO:0016020">
    <property type="term" value="C:membrane"/>
    <property type="evidence" value="ECO:0007669"/>
    <property type="project" value="UniProtKB-SubCell"/>
</dbReference>
<dbReference type="InterPro" id="IPR036396">
    <property type="entry name" value="Cyt_P450_sf"/>
</dbReference>
<evidence type="ECO:0000256" key="4">
    <source>
        <dbReference type="ARBA" id="ARBA00022989"/>
    </source>
</evidence>
<dbReference type="InterPro" id="IPR050193">
    <property type="entry name" value="Cytochrome_P450_71"/>
</dbReference>
<keyword evidence="6" id="KW-0472">Membrane</keyword>
<organism evidence="9">
    <name type="scientific">Sesamum angustifolium</name>
    <dbReference type="NCBI Taxonomy" id="2727405"/>
    <lineage>
        <taxon>Eukaryota</taxon>
        <taxon>Viridiplantae</taxon>
        <taxon>Streptophyta</taxon>
        <taxon>Embryophyta</taxon>
        <taxon>Tracheophyta</taxon>
        <taxon>Spermatophyta</taxon>
        <taxon>Magnoliopsida</taxon>
        <taxon>eudicotyledons</taxon>
        <taxon>Gunneridae</taxon>
        <taxon>Pentapetalae</taxon>
        <taxon>asterids</taxon>
        <taxon>lamiids</taxon>
        <taxon>Lamiales</taxon>
        <taxon>Pedaliaceae</taxon>
        <taxon>Sesamum</taxon>
    </lineage>
</organism>
<evidence type="ECO:0000256" key="1">
    <source>
        <dbReference type="ARBA" id="ARBA00004167"/>
    </source>
</evidence>
<evidence type="ECO:0000256" key="7">
    <source>
        <dbReference type="PIRSR" id="PIRSR602401-1"/>
    </source>
</evidence>
<keyword evidence="7 8" id="KW-0349">Heme</keyword>
<dbReference type="SUPFAM" id="SSF48264">
    <property type="entry name" value="Cytochrome P450"/>
    <property type="match status" value="1"/>
</dbReference>
<dbReference type="AlphaFoldDB" id="A0AAW2JK47"/>
<dbReference type="InterPro" id="IPR017972">
    <property type="entry name" value="Cyt_P450_CS"/>
</dbReference>
<dbReference type="GO" id="GO:0004497">
    <property type="term" value="F:monooxygenase activity"/>
    <property type="evidence" value="ECO:0007669"/>
    <property type="project" value="UniProtKB-KW"/>
</dbReference>
<name>A0AAW2JK47_9LAMI</name>
<protein>
    <submittedName>
        <fullName evidence="9">Cytochrome</fullName>
    </submittedName>
</protein>
<dbReference type="PRINTS" id="PR00463">
    <property type="entry name" value="EP450I"/>
</dbReference>
<sequence>MHGRSVEIHLCGKNPEEFHPERFLDANTDFRGLHFELIPFGAGRRGCPGVAFAVAVNELALAKLVHKFDFALPDGKRGFRHE</sequence>
<proteinExistence type="inferred from homology"/>
<keyword evidence="7 8" id="KW-0408">Iron</keyword>
<dbReference type="PANTHER" id="PTHR47956">
    <property type="entry name" value="CYTOCHROME P450 71B11-RELATED"/>
    <property type="match status" value="1"/>
</dbReference>
<accession>A0AAW2JK47</accession>
<dbReference type="Gene3D" id="1.10.630.10">
    <property type="entry name" value="Cytochrome P450"/>
    <property type="match status" value="1"/>
</dbReference>
<keyword evidence="5 8" id="KW-0560">Oxidoreductase</keyword>
<comment type="cofactor">
    <cofactor evidence="7">
        <name>heme</name>
        <dbReference type="ChEBI" id="CHEBI:30413"/>
    </cofactor>
</comment>
<dbReference type="GO" id="GO:0005506">
    <property type="term" value="F:iron ion binding"/>
    <property type="evidence" value="ECO:0007669"/>
    <property type="project" value="InterPro"/>
</dbReference>
<evidence type="ECO:0000256" key="2">
    <source>
        <dbReference type="ARBA" id="ARBA00010617"/>
    </source>
</evidence>
<dbReference type="PANTHER" id="PTHR47956:SF4">
    <property type="entry name" value="CYTOCHROME P450 71A21-RELATED"/>
    <property type="match status" value="1"/>
</dbReference>
<evidence type="ECO:0000256" key="5">
    <source>
        <dbReference type="ARBA" id="ARBA00023002"/>
    </source>
</evidence>
<reference evidence="9" key="1">
    <citation type="submission" date="2020-06" db="EMBL/GenBank/DDBJ databases">
        <authorList>
            <person name="Li T."/>
            <person name="Hu X."/>
            <person name="Zhang T."/>
            <person name="Song X."/>
            <person name="Zhang H."/>
            <person name="Dai N."/>
            <person name="Sheng W."/>
            <person name="Hou X."/>
            <person name="Wei L."/>
        </authorList>
    </citation>
    <scope>NUCLEOTIDE SEQUENCE</scope>
    <source>
        <strain evidence="9">G01</strain>
        <tissue evidence="9">Leaf</tissue>
    </source>
</reference>
<evidence type="ECO:0000256" key="6">
    <source>
        <dbReference type="ARBA" id="ARBA00023136"/>
    </source>
</evidence>
<dbReference type="Pfam" id="PF00067">
    <property type="entry name" value="p450"/>
    <property type="match status" value="1"/>
</dbReference>
<feature type="binding site" description="axial binding residue" evidence="7">
    <location>
        <position position="47"/>
    </location>
    <ligand>
        <name>heme</name>
        <dbReference type="ChEBI" id="CHEBI:30413"/>
    </ligand>
    <ligandPart>
        <name>Fe</name>
        <dbReference type="ChEBI" id="CHEBI:18248"/>
    </ligandPart>
</feature>
<dbReference type="InterPro" id="IPR001128">
    <property type="entry name" value="Cyt_P450"/>
</dbReference>
<dbReference type="EMBL" id="JACGWK010000796">
    <property type="protein sequence ID" value="KAL0294842.1"/>
    <property type="molecule type" value="Genomic_DNA"/>
</dbReference>
<evidence type="ECO:0000256" key="3">
    <source>
        <dbReference type="ARBA" id="ARBA00022692"/>
    </source>
</evidence>
<dbReference type="GO" id="GO:0016705">
    <property type="term" value="F:oxidoreductase activity, acting on paired donors, with incorporation or reduction of molecular oxygen"/>
    <property type="evidence" value="ECO:0007669"/>
    <property type="project" value="InterPro"/>
</dbReference>